<reference evidence="1" key="1">
    <citation type="journal article" date="2011" name="Genome Biol.">
        <title>The draft genome of the carcinogenic human liver fluke Clonorchis sinensis.</title>
        <authorList>
            <person name="Wang X."/>
            <person name="Chen W."/>
            <person name="Huang Y."/>
            <person name="Sun J."/>
            <person name="Men J."/>
            <person name="Liu H."/>
            <person name="Luo F."/>
            <person name="Guo L."/>
            <person name="Lv X."/>
            <person name="Deng C."/>
            <person name="Zhou C."/>
            <person name="Fan Y."/>
            <person name="Li X."/>
            <person name="Huang L."/>
            <person name="Hu Y."/>
            <person name="Liang C."/>
            <person name="Hu X."/>
            <person name="Xu J."/>
            <person name="Yu X."/>
        </authorList>
    </citation>
    <scope>NUCLEOTIDE SEQUENCE [LARGE SCALE GENOMIC DNA]</scope>
    <source>
        <strain evidence="1">Henan</strain>
    </source>
</reference>
<evidence type="ECO:0000313" key="2">
    <source>
        <dbReference type="Proteomes" id="UP000008909"/>
    </source>
</evidence>
<keyword evidence="2" id="KW-1185">Reference proteome</keyword>
<protein>
    <submittedName>
        <fullName evidence="1">Uncharacterized protein</fullName>
    </submittedName>
</protein>
<accession>G7YJD5</accession>
<dbReference type="AlphaFoldDB" id="G7YJD5"/>
<sequence length="363" mass="41958">MVKQRAQKWSTKFVRHVKVARYDSKSPSRTFELMPLNAVRYLVLNVLALNNEGGDSALGYRPRYLIWYCLPLKYWQARPYHFKLSSYLCAGKIPGVEFSVFDALIIIPDIENHLRLGYSRLFQLEFRLFTHLQGAFVRPLLEYANQVVYLGRKKDVAFTERVQRAARKMVAGLKSVDYEARLVVPDLFPLECRRFCRDLILTHAPFEQASDLNLPALKVTVPDIVYECDPMARHLKLLCRTRKKHVYGINRSRLYDFKRKSNLASTTEEVLAPWQYPSPLTTMNGNEASLLDANFNFVIDELLRQTLESLQNPYVQIAVDENLVDLECADIIVSIFEKEEAQLFLDELTKSIPSFGVCFTQSV</sequence>
<gene>
    <name evidence="1" type="ORF">CLF_109473</name>
</gene>
<dbReference type="Proteomes" id="UP000008909">
    <property type="component" value="Unassembled WGS sequence"/>
</dbReference>
<evidence type="ECO:0000313" key="1">
    <source>
        <dbReference type="EMBL" id="GAA53068.1"/>
    </source>
</evidence>
<dbReference type="EMBL" id="DF143411">
    <property type="protein sequence ID" value="GAA53068.1"/>
    <property type="molecule type" value="Genomic_DNA"/>
</dbReference>
<reference key="2">
    <citation type="submission" date="2011-10" db="EMBL/GenBank/DDBJ databases">
        <title>The genome and transcriptome sequence of Clonorchis sinensis provide insights into the carcinogenic liver fluke.</title>
        <authorList>
            <person name="Wang X."/>
            <person name="Huang Y."/>
            <person name="Chen W."/>
            <person name="Liu H."/>
            <person name="Guo L."/>
            <person name="Chen Y."/>
            <person name="Luo F."/>
            <person name="Zhou W."/>
            <person name="Sun J."/>
            <person name="Mao Q."/>
            <person name="Liang P."/>
            <person name="Zhou C."/>
            <person name="Tian Y."/>
            <person name="Men J."/>
            <person name="Lv X."/>
            <person name="Huang L."/>
            <person name="Zhou J."/>
            <person name="Hu Y."/>
            <person name="Li R."/>
            <person name="Zhang F."/>
            <person name="Lei H."/>
            <person name="Li X."/>
            <person name="Hu X."/>
            <person name="Liang C."/>
            <person name="Xu J."/>
            <person name="Wu Z."/>
            <person name="Yu X."/>
        </authorList>
    </citation>
    <scope>NUCLEOTIDE SEQUENCE</scope>
    <source>
        <strain>Henan</strain>
    </source>
</reference>
<proteinExistence type="predicted"/>
<organism evidence="1 2">
    <name type="scientific">Clonorchis sinensis</name>
    <name type="common">Chinese liver fluke</name>
    <dbReference type="NCBI Taxonomy" id="79923"/>
    <lineage>
        <taxon>Eukaryota</taxon>
        <taxon>Metazoa</taxon>
        <taxon>Spiralia</taxon>
        <taxon>Lophotrochozoa</taxon>
        <taxon>Platyhelminthes</taxon>
        <taxon>Trematoda</taxon>
        <taxon>Digenea</taxon>
        <taxon>Opisthorchiida</taxon>
        <taxon>Opisthorchiata</taxon>
        <taxon>Opisthorchiidae</taxon>
        <taxon>Clonorchis</taxon>
    </lineage>
</organism>
<name>G7YJD5_CLOSI</name>